<feature type="signal peptide" evidence="1">
    <location>
        <begin position="1"/>
        <end position="17"/>
    </location>
</feature>
<evidence type="ECO:0000313" key="3">
    <source>
        <dbReference type="EMBL" id="KAL3766621.1"/>
    </source>
</evidence>
<dbReference type="EMBL" id="JALLPJ020001382">
    <property type="protein sequence ID" value="KAL3766621.1"/>
    <property type="molecule type" value="Genomic_DNA"/>
</dbReference>
<dbReference type="AlphaFoldDB" id="A0ABD3MRJ8"/>
<keyword evidence="4" id="KW-1185">Reference proteome</keyword>
<protein>
    <recommendedName>
        <fullName evidence="2">DUF6816 domain-containing protein</fullName>
    </recommendedName>
</protein>
<evidence type="ECO:0000259" key="2">
    <source>
        <dbReference type="Pfam" id="PF20670"/>
    </source>
</evidence>
<name>A0ABD3MRJ8_9STRA</name>
<accession>A0ABD3MRJ8</accession>
<gene>
    <name evidence="3" type="ORF">ACHAWO_013968</name>
</gene>
<keyword evidence="1" id="KW-0732">Signal</keyword>
<organism evidence="3 4">
    <name type="scientific">Cyclotella atomus</name>
    <dbReference type="NCBI Taxonomy" id="382360"/>
    <lineage>
        <taxon>Eukaryota</taxon>
        <taxon>Sar</taxon>
        <taxon>Stramenopiles</taxon>
        <taxon>Ochrophyta</taxon>
        <taxon>Bacillariophyta</taxon>
        <taxon>Coscinodiscophyceae</taxon>
        <taxon>Thalassiosirophycidae</taxon>
        <taxon>Stephanodiscales</taxon>
        <taxon>Stephanodiscaceae</taxon>
        <taxon>Cyclotella</taxon>
    </lineage>
</organism>
<proteinExistence type="predicted"/>
<feature type="chain" id="PRO_5044753179" description="DUF6816 domain-containing protein" evidence="1">
    <location>
        <begin position="18"/>
        <end position="355"/>
    </location>
</feature>
<evidence type="ECO:0000256" key="1">
    <source>
        <dbReference type="SAM" id="SignalP"/>
    </source>
</evidence>
<reference evidence="3 4" key="1">
    <citation type="submission" date="2024-10" db="EMBL/GenBank/DDBJ databases">
        <title>Updated reference genomes for cyclostephanoid diatoms.</title>
        <authorList>
            <person name="Roberts W.R."/>
            <person name="Alverson A.J."/>
        </authorList>
    </citation>
    <scope>NUCLEOTIDE SEQUENCE [LARGE SCALE GENOMIC DNA]</scope>
    <source>
        <strain evidence="3 4">AJA010-31</strain>
    </source>
</reference>
<dbReference type="Proteomes" id="UP001530400">
    <property type="component" value="Unassembled WGS sequence"/>
</dbReference>
<dbReference type="Pfam" id="PF20670">
    <property type="entry name" value="DUF6816"/>
    <property type="match status" value="1"/>
</dbReference>
<feature type="domain" description="DUF6816" evidence="2">
    <location>
        <begin position="121"/>
        <end position="345"/>
    </location>
</feature>
<comment type="caution">
    <text evidence="3">The sequence shown here is derived from an EMBL/GenBank/DDBJ whole genome shotgun (WGS) entry which is preliminary data.</text>
</comment>
<sequence length="355" mass="38358">MKSLMVLLIASVSSAYSYRFSAPALLGHGINSQNANSDDGSSTAVNANLFLDVNNGMQHLNAAQNTLSRRAVLSNLALASTAMLTSSSANAQEVTESSTMTLLEKRLLENTLSPPSYGMQATDIFYPSYFIGSWKSSSKTTNIYSPCGFELFPGGQAAYDATIQKEVIGNDILQYKARFISSNTNGDGDVVIADREYNAKEIARAAMGSFSVVDVKEATPNRFSCLLAPVEGSGGSLICVDILAIARKYESISPTKFICSEVVRQIVSPASKSNPNAPPTSPFSVKEIETISLYSASTANDAVDDNSAVKEIKCKQRTAMFLVPSQTDPVAFQKWQMSRGQPVDIRYYDVTYSRI</sequence>
<dbReference type="InterPro" id="IPR049213">
    <property type="entry name" value="DUF6816"/>
</dbReference>
<evidence type="ECO:0000313" key="4">
    <source>
        <dbReference type="Proteomes" id="UP001530400"/>
    </source>
</evidence>